<evidence type="ECO:0000313" key="12">
    <source>
        <dbReference type="Proteomes" id="UP000289340"/>
    </source>
</evidence>
<feature type="domain" description="DUF8040" evidence="10">
    <location>
        <begin position="186"/>
        <end position="279"/>
    </location>
</feature>
<evidence type="ECO:0000256" key="8">
    <source>
        <dbReference type="SAM" id="Phobius"/>
    </source>
</evidence>
<feature type="domain" description="DDE Tnp4" evidence="9">
    <location>
        <begin position="310"/>
        <end position="469"/>
    </location>
</feature>
<gene>
    <name evidence="11" type="ORF">D0Y65_023445</name>
</gene>
<dbReference type="InterPro" id="IPR027806">
    <property type="entry name" value="HARBI1_dom"/>
</dbReference>
<comment type="cofactor">
    <cofactor evidence="1">
        <name>a divalent metal cation</name>
        <dbReference type="ChEBI" id="CHEBI:60240"/>
    </cofactor>
</comment>
<evidence type="ECO:0000256" key="4">
    <source>
        <dbReference type="ARBA" id="ARBA00022722"/>
    </source>
</evidence>
<evidence type="ECO:0000259" key="9">
    <source>
        <dbReference type="Pfam" id="PF13359"/>
    </source>
</evidence>
<evidence type="ECO:0000259" key="10">
    <source>
        <dbReference type="Pfam" id="PF26138"/>
    </source>
</evidence>
<keyword evidence="12" id="KW-1185">Reference proteome</keyword>
<accession>A0A445IY21</accession>
<keyword evidence="7" id="KW-0539">Nucleus</keyword>
<dbReference type="GO" id="GO:0016787">
    <property type="term" value="F:hydrolase activity"/>
    <property type="evidence" value="ECO:0007669"/>
    <property type="project" value="UniProtKB-KW"/>
</dbReference>
<organism evidence="11 12">
    <name type="scientific">Glycine soja</name>
    <name type="common">Wild soybean</name>
    <dbReference type="NCBI Taxonomy" id="3848"/>
    <lineage>
        <taxon>Eukaryota</taxon>
        <taxon>Viridiplantae</taxon>
        <taxon>Streptophyta</taxon>
        <taxon>Embryophyta</taxon>
        <taxon>Tracheophyta</taxon>
        <taxon>Spermatophyta</taxon>
        <taxon>Magnoliopsida</taxon>
        <taxon>eudicotyledons</taxon>
        <taxon>Gunneridae</taxon>
        <taxon>Pentapetalae</taxon>
        <taxon>rosids</taxon>
        <taxon>fabids</taxon>
        <taxon>Fabales</taxon>
        <taxon>Fabaceae</taxon>
        <taxon>Papilionoideae</taxon>
        <taxon>50 kb inversion clade</taxon>
        <taxon>NPAAA clade</taxon>
        <taxon>indigoferoid/millettioid clade</taxon>
        <taxon>Phaseoleae</taxon>
        <taxon>Glycine</taxon>
        <taxon>Glycine subgen. Soja</taxon>
    </lineage>
</organism>
<name>A0A445IY21_GLYSO</name>
<comment type="caution">
    <text evidence="11">The sequence shown here is derived from an EMBL/GenBank/DDBJ whole genome shotgun (WGS) entry which is preliminary data.</text>
</comment>
<feature type="transmembrane region" description="Helical" evidence="8">
    <location>
        <begin position="150"/>
        <end position="171"/>
    </location>
</feature>
<dbReference type="Pfam" id="PF26138">
    <property type="entry name" value="DUF8040"/>
    <property type="match status" value="1"/>
</dbReference>
<dbReference type="PANTHER" id="PTHR22930">
    <property type="match status" value="1"/>
</dbReference>
<evidence type="ECO:0000256" key="5">
    <source>
        <dbReference type="ARBA" id="ARBA00022723"/>
    </source>
</evidence>
<evidence type="ECO:0000256" key="6">
    <source>
        <dbReference type="ARBA" id="ARBA00022801"/>
    </source>
</evidence>
<dbReference type="GO" id="GO:0005634">
    <property type="term" value="C:nucleus"/>
    <property type="evidence" value="ECO:0007669"/>
    <property type="project" value="UniProtKB-SubCell"/>
</dbReference>
<reference evidence="11 12" key="1">
    <citation type="submission" date="2018-09" db="EMBL/GenBank/DDBJ databases">
        <title>A high-quality reference genome of wild soybean provides a powerful tool to mine soybean genomes.</title>
        <authorList>
            <person name="Xie M."/>
            <person name="Chung C.Y.L."/>
            <person name="Li M.-W."/>
            <person name="Wong F.-L."/>
            <person name="Chan T.-F."/>
            <person name="Lam H.-M."/>
        </authorList>
    </citation>
    <scope>NUCLEOTIDE SEQUENCE [LARGE SCALE GENOMIC DNA]</scope>
    <source>
        <strain evidence="12">cv. W05</strain>
        <tissue evidence="11">Hypocotyl of etiolated seedlings</tissue>
    </source>
</reference>
<dbReference type="EMBL" id="QZWG01000009">
    <property type="protein sequence ID" value="RZB91047.1"/>
    <property type="molecule type" value="Genomic_DNA"/>
</dbReference>
<keyword evidence="8" id="KW-0472">Membrane</keyword>
<keyword evidence="8" id="KW-0812">Transmembrane</keyword>
<proteinExistence type="inferred from homology"/>
<dbReference type="GO" id="GO:0046872">
    <property type="term" value="F:metal ion binding"/>
    <property type="evidence" value="ECO:0007669"/>
    <property type="project" value="UniProtKB-KW"/>
</dbReference>
<dbReference type="Proteomes" id="UP000289340">
    <property type="component" value="Chromosome 9"/>
</dbReference>
<comment type="subcellular location">
    <subcellularLocation>
        <location evidence="2">Nucleus</location>
    </subcellularLocation>
</comment>
<keyword evidence="6" id="KW-0378">Hydrolase</keyword>
<dbReference type="GO" id="GO:0004518">
    <property type="term" value="F:nuclease activity"/>
    <property type="evidence" value="ECO:0007669"/>
    <property type="project" value="UniProtKB-KW"/>
</dbReference>
<keyword evidence="5" id="KW-0479">Metal-binding</keyword>
<protein>
    <submittedName>
        <fullName evidence="11">Protein ALP1-like</fullName>
    </submittedName>
</protein>
<evidence type="ECO:0000256" key="2">
    <source>
        <dbReference type="ARBA" id="ARBA00004123"/>
    </source>
</evidence>
<keyword evidence="4" id="KW-0540">Nuclease</keyword>
<sequence length="543" mass="63769">MKDRERTYQNPNTITFFFFFLSDAVTRNHRCSHQKPPPAAEQVWSFCRKPPHLFSCRRWFLVTASVVSGDCIGKEEEKEVSFLPLHYSEKGADHKEEMSKAELNEKRSSYCRISDFKLYSVDSQEMESSIVNASATSRKRRRDEEEEEELEQIFFIIVSVVTMLLGALTWYHDKYFVKEPARNLELERHSFLNRLYRGTETDCIEQLRVSKKAFFKLCRILQEKGQLVKTKNVPIDEAVAMFLHILAHNLKYRVVHFSYCRSMETISRQFKNVLRAIMKVSKEYLKFYEYNLEGSVENKWRWFKNSIGALDGIHIPVTVSAEDRPRYRNRKGDISTNVLGVCGPDLRFIYVLPGWEGSAGDSRVLRDALRRQNCLHIPNGKYFLVDAGYTNGPGFLAPYRGTRYHLNEWIGNTPQNYKELFNLRHASARNVIERSFGVLKKRWSILRTPSFFDIKTQIRIINACFMLHNFIRDEQHSDPILEAQDLELLSIVDNELINQQMERVTNNIGDEVTTIQATEEWTRFRDTLAMNMFATYQIRRNFD</sequence>
<dbReference type="PANTHER" id="PTHR22930:SF281">
    <property type="entry name" value="NUCLEASE"/>
    <property type="match status" value="1"/>
</dbReference>
<evidence type="ECO:0000313" key="11">
    <source>
        <dbReference type="EMBL" id="RZB91047.1"/>
    </source>
</evidence>
<evidence type="ECO:0000256" key="1">
    <source>
        <dbReference type="ARBA" id="ARBA00001968"/>
    </source>
</evidence>
<dbReference type="InterPro" id="IPR045249">
    <property type="entry name" value="HARBI1-like"/>
</dbReference>
<dbReference type="InterPro" id="IPR058353">
    <property type="entry name" value="DUF8040"/>
</dbReference>
<evidence type="ECO:0000256" key="7">
    <source>
        <dbReference type="ARBA" id="ARBA00023242"/>
    </source>
</evidence>
<keyword evidence="8" id="KW-1133">Transmembrane helix</keyword>
<dbReference type="AlphaFoldDB" id="A0A445IY21"/>
<dbReference type="Pfam" id="PF13359">
    <property type="entry name" value="DDE_Tnp_4"/>
    <property type="match status" value="1"/>
</dbReference>
<evidence type="ECO:0000256" key="3">
    <source>
        <dbReference type="ARBA" id="ARBA00006958"/>
    </source>
</evidence>
<comment type="similarity">
    <text evidence="3">Belongs to the HARBI1 family.</text>
</comment>